<reference evidence="2" key="2">
    <citation type="submission" date="2020-05" db="UniProtKB">
        <authorList>
            <consortium name="EnsemblMetazoa"/>
        </authorList>
    </citation>
    <scope>IDENTIFICATION</scope>
    <source>
        <strain evidence="2">IAEA</strain>
    </source>
</reference>
<accession>A0A1A9ZEP9</accession>
<protein>
    <submittedName>
        <fullName evidence="2">Uncharacterized protein</fullName>
    </submittedName>
</protein>
<sequence length="355" mass="40629">MLLLPLTCRQNLCFTFVVVVVVINNFALALYSPEKSYFNRDDLLNNAEAYQTLQHNKAKRLPLPSANVSGQDRYSADQKQYNLEQQHTALVAQLQSQHQEFDGFAKLLHNQSSNEHQTNATYVSSPKKLNFISHVGHKAVKSYVAFNSNNEPSKAYFASAPTKFTRAADNKLYFVNNEIRYGIENDLDSDTNYFRKPALKYGEPGGASTDGSALLFSKQILYAPKRPRDETKLPYSYKYLPNPPSFITFTTTTEKPTNYNTIKTSLYHYNHKPYHTIVKSANNIVPDFFAYRHSKSLLDSYIPSWQVAKMLQQYQHQFQATSAQTTSNNNLHTLAFLLPFKNNLKQGTINKRIHK</sequence>
<dbReference type="AlphaFoldDB" id="A0A1A9ZEP9"/>
<reference evidence="3" key="1">
    <citation type="submission" date="2014-03" db="EMBL/GenBank/DDBJ databases">
        <authorList>
            <person name="Aksoy S."/>
            <person name="Warren W."/>
            <person name="Wilson R.K."/>
        </authorList>
    </citation>
    <scope>NUCLEOTIDE SEQUENCE [LARGE SCALE GENOMIC DNA]</scope>
    <source>
        <strain evidence="3">IAEA</strain>
    </source>
</reference>
<evidence type="ECO:0000313" key="3">
    <source>
        <dbReference type="Proteomes" id="UP000092445"/>
    </source>
</evidence>
<dbReference type="Proteomes" id="UP000092445">
    <property type="component" value="Unassembled WGS sequence"/>
</dbReference>
<keyword evidence="1" id="KW-0812">Transmembrane</keyword>
<evidence type="ECO:0000256" key="1">
    <source>
        <dbReference type="SAM" id="Phobius"/>
    </source>
</evidence>
<keyword evidence="1" id="KW-1133">Transmembrane helix</keyword>
<dbReference type="VEuPathDB" id="VectorBase:GPAI012388"/>
<name>A0A1A9ZEP9_GLOPL</name>
<keyword evidence="1" id="KW-0472">Membrane</keyword>
<proteinExistence type="predicted"/>
<keyword evidence="3" id="KW-1185">Reference proteome</keyword>
<organism evidence="2 3">
    <name type="scientific">Glossina pallidipes</name>
    <name type="common">Tsetse fly</name>
    <dbReference type="NCBI Taxonomy" id="7398"/>
    <lineage>
        <taxon>Eukaryota</taxon>
        <taxon>Metazoa</taxon>
        <taxon>Ecdysozoa</taxon>
        <taxon>Arthropoda</taxon>
        <taxon>Hexapoda</taxon>
        <taxon>Insecta</taxon>
        <taxon>Pterygota</taxon>
        <taxon>Neoptera</taxon>
        <taxon>Endopterygota</taxon>
        <taxon>Diptera</taxon>
        <taxon>Brachycera</taxon>
        <taxon>Muscomorpha</taxon>
        <taxon>Hippoboscoidea</taxon>
        <taxon>Glossinidae</taxon>
        <taxon>Glossina</taxon>
    </lineage>
</organism>
<dbReference type="EnsemblMetazoa" id="GPAI012388-RA">
    <property type="protein sequence ID" value="GPAI012388-PA"/>
    <property type="gene ID" value="GPAI012388"/>
</dbReference>
<evidence type="ECO:0000313" key="2">
    <source>
        <dbReference type="EnsemblMetazoa" id="GPAI012388-PA"/>
    </source>
</evidence>
<feature type="transmembrane region" description="Helical" evidence="1">
    <location>
        <begin position="12"/>
        <end position="31"/>
    </location>
</feature>